<sequence length="370" mass="42147">MIAAEVFNEAKKFISNCYTELGKSQSEIDQRLVHIQQQIDQHGTYEHTCLELEYGSKLAWRNSNRCIGRFFWESLQVFDHRSLTDEKSIADALLQHIEYATNNGKIRSTISIFQQSMVVNGSLKEVRIWNHQLLRYAGYVQKDGSIIGDPASISFTKQCIALGWKPLCGAYDILPLVIQIDDRTPVLFEIPATIVKEVPIEHPTSQAISDLNMRWYAVPIVSDMLLEIGGVSYTAAPFNGWYMGTEIGARNLADKDRYNKLVDIAKALHLNTSHASTLWKDQALVELNIAVLHSYKKEKVTIVDHHTAAVQFKQFERKEQDAGRSITGRWSWLVPPLSPATTDLFHVSYNDVEQSPNYHYQASPYQHHNL</sequence>
<evidence type="ECO:0000313" key="14">
    <source>
        <dbReference type="Proteomes" id="UP001597362"/>
    </source>
</evidence>
<accession>A0ABW4YH48</accession>
<evidence type="ECO:0000256" key="5">
    <source>
        <dbReference type="ARBA" id="ARBA00018859"/>
    </source>
</evidence>
<dbReference type="InterPro" id="IPR036119">
    <property type="entry name" value="NOS_N_sf"/>
</dbReference>
<dbReference type="PANTHER" id="PTHR43410">
    <property type="entry name" value="NITRIC OXIDE SYNTHASE OXYGENASE"/>
    <property type="match status" value="1"/>
</dbReference>
<dbReference type="InterPro" id="IPR044943">
    <property type="entry name" value="NOS_dom_1"/>
</dbReference>
<dbReference type="PANTHER" id="PTHR43410:SF1">
    <property type="entry name" value="NITRIC OXIDE SYNTHASE"/>
    <property type="match status" value="1"/>
</dbReference>
<dbReference type="InterPro" id="IPR044944">
    <property type="entry name" value="NOS_dom_3"/>
</dbReference>
<evidence type="ECO:0000256" key="11">
    <source>
        <dbReference type="PIRNR" id="PIRNR037219"/>
    </source>
</evidence>
<dbReference type="InterPro" id="IPR017142">
    <property type="entry name" value="Nitric_oxide_synthase_Oase-su"/>
</dbReference>
<dbReference type="CDD" id="cd00575">
    <property type="entry name" value="NOS_oxygenase"/>
    <property type="match status" value="1"/>
</dbReference>
<dbReference type="Gene3D" id="3.90.340.10">
    <property type="entry name" value="Nitric Oxide Synthase, Chain A, domain 1"/>
    <property type="match status" value="1"/>
</dbReference>
<comment type="subunit">
    <text evidence="11">Homodimer.</text>
</comment>
<dbReference type="Gene3D" id="3.90.1230.10">
    <property type="entry name" value="Nitric Oxide Synthase, Chain A, domain 3"/>
    <property type="match status" value="1"/>
</dbReference>
<dbReference type="Gene3D" id="3.90.440.10">
    <property type="entry name" value="Nitric Oxide Synthase,Heme Domain,Chain A domain 2"/>
    <property type="match status" value="1"/>
</dbReference>
<protein>
    <recommendedName>
        <fullName evidence="5 11">Nitric oxide synthase oxygenase</fullName>
        <ecNumber evidence="4 11">1.14.14.47</ecNumber>
    </recommendedName>
</protein>
<dbReference type="EC" id="1.14.14.47" evidence="4 11"/>
<evidence type="ECO:0000256" key="10">
    <source>
        <dbReference type="ARBA" id="ARBA00048713"/>
    </source>
</evidence>
<organism evidence="13 14">
    <name type="scientific">Paenibacillus yanchengensis</name>
    <dbReference type="NCBI Taxonomy" id="2035833"/>
    <lineage>
        <taxon>Bacteria</taxon>
        <taxon>Bacillati</taxon>
        <taxon>Bacillota</taxon>
        <taxon>Bacilli</taxon>
        <taxon>Bacillales</taxon>
        <taxon>Paenibacillaceae</taxon>
        <taxon>Paenibacillus</taxon>
    </lineage>
</organism>
<reference evidence="14" key="1">
    <citation type="journal article" date="2019" name="Int. J. Syst. Evol. Microbiol.">
        <title>The Global Catalogue of Microorganisms (GCM) 10K type strain sequencing project: providing services to taxonomists for standard genome sequencing and annotation.</title>
        <authorList>
            <consortium name="The Broad Institute Genomics Platform"/>
            <consortium name="The Broad Institute Genome Sequencing Center for Infectious Disease"/>
            <person name="Wu L."/>
            <person name="Ma J."/>
        </authorList>
    </citation>
    <scope>NUCLEOTIDE SEQUENCE [LARGE SCALE GENOMIC DNA]</scope>
    <source>
        <strain evidence="14">GH52</strain>
    </source>
</reference>
<comment type="function">
    <text evidence="2 11">Catalyzes the production of nitric oxide.</text>
</comment>
<dbReference type="RefSeq" id="WP_377770094.1">
    <property type="nucleotide sequence ID" value="NZ_JBHUHO010000012.1"/>
</dbReference>
<dbReference type="InterPro" id="IPR044940">
    <property type="entry name" value="NOS_dom_2"/>
</dbReference>
<dbReference type="Proteomes" id="UP001597362">
    <property type="component" value="Unassembled WGS sequence"/>
</dbReference>
<evidence type="ECO:0000256" key="2">
    <source>
        <dbReference type="ARBA" id="ARBA00002642"/>
    </source>
</evidence>
<keyword evidence="6 11" id="KW-0349">Heme</keyword>
<dbReference type="InterPro" id="IPR050607">
    <property type="entry name" value="NOS"/>
</dbReference>
<comment type="similarity">
    <text evidence="3 11">Belongs to the NOS family. Bacterial NOS oxygenase subfamily.</text>
</comment>
<keyword evidence="14" id="KW-1185">Reference proteome</keyword>
<dbReference type="PIRSF" id="PIRSF037219">
    <property type="entry name" value="NOS_oxygenase"/>
    <property type="match status" value="1"/>
</dbReference>
<comment type="cofactor">
    <cofactor evidence="1 11">
        <name>heme</name>
        <dbReference type="ChEBI" id="CHEBI:30413"/>
    </cofactor>
</comment>
<evidence type="ECO:0000313" key="13">
    <source>
        <dbReference type="EMBL" id="MFD2115066.1"/>
    </source>
</evidence>
<evidence type="ECO:0000259" key="12">
    <source>
        <dbReference type="Pfam" id="PF02898"/>
    </source>
</evidence>
<keyword evidence="9 11" id="KW-0408">Iron</keyword>
<evidence type="ECO:0000256" key="3">
    <source>
        <dbReference type="ARBA" id="ARBA00005411"/>
    </source>
</evidence>
<feature type="domain" description="Nitric oxide synthase (NOS)" evidence="12">
    <location>
        <begin position="4"/>
        <end position="365"/>
    </location>
</feature>
<comment type="caution">
    <text evidence="13">The sequence shown here is derived from an EMBL/GenBank/DDBJ whole genome shotgun (WGS) entry which is preliminary data.</text>
</comment>
<comment type="catalytic activity">
    <reaction evidence="10">
        <text>3 reduced [flavodoxin] + 2 L-arginine + 4 O2 = 3 oxidized [flavodoxin] + 2 L-citrulline + 2 nitric oxide + 4 H2O + 5 H(+)</text>
        <dbReference type="Rhea" id="RHEA:52324"/>
        <dbReference type="Rhea" id="RHEA-COMP:10622"/>
        <dbReference type="Rhea" id="RHEA-COMP:10623"/>
        <dbReference type="ChEBI" id="CHEBI:15377"/>
        <dbReference type="ChEBI" id="CHEBI:15378"/>
        <dbReference type="ChEBI" id="CHEBI:15379"/>
        <dbReference type="ChEBI" id="CHEBI:16480"/>
        <dbReference type="ChEBI" id="CHEBI:32682"/>
        <dbReference type="ChEBI" id="CHEBI:57618"/>
        <dbReference type="ChEBI" id="CHEBI:57743"/>
        <dbReference type="ChEBI" id="CHEBI:58210"/>
        <dbReference type="EC" id="1.14.14.47"/>
    </reaction>
</comment>
<evidence type="ECO:0000256" key="6">
    <source>
        <dbReference type="ARBA" id="ARBA00022617"/>
    </source>
</evidence>
<dbReference type="Pfam" id="PF02898">
    <property type="entry name" value="NO_synthase"/>
    <property type="match status" value="1"/>
</dbReference>
<gene>
    <name evidence="13" type="ORF">ACFSJH_04865</name>
</gene>
<name>A0ABW4YH48_9BACL</name>
<evidence type="ECO:0000256" key="1">
    <source>
        <dbReference type="ARBA" id="ARBA00001971"/>
    </source>
</evidence>
<evidence type="ECO:0000256" key="4">
    <source>
        <dbReference type="ARBA" id="ARBA00012735"/>
    </source>
</evidence>
<proteinExistence type="inferred from homology"/>
<evidence type="ECO:0000256" key="8">
    <source>
        <dbReference type="ARBA" id="ARBA00023002"/>
    </source>
</evidence>
<dbReference type="InterPro" id="IPR004030">
    <property type="entry name" value="NOS_N"/>
</dbReference>
<dbReference type="SUPFAM" id="SSF56512">
    <property type="entry name" value="Nitric oxide (NO) synthase oxygenase domain"/>
    <property type="match status" value="1"/>
</dbReference>
<comment type="miscellaneous">
    <text evidence="11">This protein is similar to the oxygenase domain of eukaryotic nitric oxide synthases but lacks the reductase domain which, in eukaryotes, is responsible for transfer of electrons to the ferric heme during nitric oxide synthesis.</text>
</comment>
<keyword evidence="7 11" id="KW-0479">Metal-binding</keyword>
<evidence type="ECO:0000256" key="7">
    <source>
        <dbReference type="ARBA" id="ARBA00022723"/>
    </source>
</evidence>
<keyword evidence="8 11" id="KW-0560">Oxidoreductase</keyword>
<dbReference type="EMBL" id="JBHUHO010000012">
    <property type="protein sequence ID" value="MFD2115066.1"/>
    <property type="molecule type" value="Genomic_DNA"/>
</dbReference>
<evidence type="ECO:0000256" key="9">
    <source>
        <dbReference type="ARBA" id="ARBA00023004"/>
    </source>
</evidence>